<evidence type="ECO:0000256" key="6">
    <source>
        <dbReference type="ARBA" id="ARBA00022553"/>
    </source>
</evidence>
<feature type="coiled-coil region" evidence="11">
    <location>
        <begin position="124"/>
        <end position="158"/>
    </location>
</feature>
<dbReference type="GO" id="GO:0005634">
    <property type="term" value="C:nucleus"/>
    <property type="evidence" value="ECO:0007669"/>
    <property type="project" value="UniProtKB-SubCell"/>
</dbReference>
<feature type="domain" description="NOT2/NOT3/NOT5 C-terminal" evidence="14">
    <location>
        <begin position="531"/>
        <end position="658"/>
    </location>
</feature>
<dbReference type="GO" id="GO:0030015">
    <property type="term" value="C:CCR4-NOT core complex"/>
    <property type="evidence" value="ECO:0007669"/>
    <property type="project" value="UniProtKB-UniRule"/>
</dbReference>
<reference evidence="15 16" key="1">
    <citation type="submission" date="2016-05" db="EMBL/GenBank/DDBJ databases">
        <title>A degradative enzymes factory behind the ericoid mycorrhizal symbiosis.</title>
        <authorList>
            <consortium name="DOE Joint Genome Institute"/>
            <person name="Martino E."/>
            <person name="Morin E."/>
            <person name="Grelet G."/>
            <person name="Kuo A."/>
            <person name="Kohler A."/>
            <person name="Daghino S."/>
            <person name="Barry K."/>
            <person name="Choi C."/>
            <person name="Cichocki N."/>
            <person name="Clum A."/>
            <person name="Copeland A."/>
            <person name="Hainaut M."/>
            <person name="Haridas S."/>
            <person name="Labutti K."/>
            <person name="Lindquist E."/>
            <person name="Lipzen A."/>
            <person name="Khouja H.-R."/>
            <person name="Murat C."/>
            <person name="Ohm R."/>
            <person name="Olson A."/>
            <person name="Spatafora J."/>
            <person name="Veneault-Fourrey C."/>
            <person name="Henrissat B."/>
            <person name="Grigoriev I."/>
            <person name="Martin F."/>
            <person name="Perotto S."/>
        </authorList>
    </citation>
    <scope>NUCLEOTIDE SEQUENCE [LARGE SCALE GENOMIC DNA]</scope>
    <source>
        <strain evidence="15 16">UAMH 7357</strain>
    </source>
</reference>
<feature type="compositionally biased region" description="Low complexity" evidence="12">
    <location>
        <begin position="421"/>
        <end position="438"/>
    </location>
</feature>
<keyword evidence="7 10" id="KW-0805">Transcription regulation</keyword>
<feature type="region of interest" description="Disordered" evidence="12">
    <location>
        <begin position="234"/>
        <end position="326"/>
    </location>
</feature>
<feature type="compositionally biased region" description="Polar residues" evidence="12">
    <location>
        <begin position="378"/>
        <end position="420"/>
    </location>
</feature>
<protein>
    <recommendedName>
        <fullName evidence="10">General negative regulator of transcription subunit</fullName>
    </recommendedName>
</protein>
<sequence>MAARKLQQEVDKCFKKVTEGVAEFESIYEKIEQSTNAAQKEKQEDNLKREIKKLQRLRDQIKTWAASNDIKDKGPLLEYRKLIETQMEKFKAVEKAMKTKAYSKEGLSAAAKLDPKERAKMEACEFLSNMVDELERQIETLEAEAEGIQATMKKGKNQTSKADRMAEIERITERHKWHQGKLELIKRSLENGGVETEQVNDLEETIRYYVSDGMNDDFMEDDEMYDDLNLQEEEDNYGMNNDNDRVSSQDTQSVQEESPEVETRSSSIAGKPKVPVEPPVAAARRPSTQMKSPLPTLATLHTPSPTLSNGTISHMKPAAVPTRPPGETLKYASAAAAAAASDKSNMGIAPLPPPPEALPAPSSSATHPPLPSHVARQPSVTSSPTAVNSQPASVNQTPVTRSSVPTTASVSEAPSSSQTKSPALSQSSAVPSSSSASQPPVPERSESTRPGPSRVSSGKAPAVSEAVETSKAAPPQANGITNGIKNAVPEEDESIYHLPSGLQDLLQSFEATQRRVTTAPSQTSQRMLASSLNSCPDTIDVGSPRNYKPKNPIRTPAYYPQEVDPVFDDPRLYTRIDPDTLFYVFYYKQETYQQYLAAKALKDQSWRFHKQYQTWFQRHEEPKTITEEFEQGTYRFFDYESTWMNRRKADFKFAYKFLEDDV</sequence>
<dbReference type="OrthoDB" id="293823at2759"/>
<feature type="compositionally biased region" description="Polar residues" evidence="12">
    <location>
        <begin position="299"/>
        <end position="312"/>
    </location>
</feature>
<evidence type="ECO:0000256" key="8">
    <source>
        <dbReference type="ARBA" id="ARBA00023163"/>
    </source>
</evidence>
<dbReference type="Proteomes" id="UP000235672">
    <property type="component" value="Unassembled WGS sequence"/>
</dbReference>
<evidence type="ECO:0000256" key="11">
    <source>
        <dbReference type="SAM" id="Coils"/>
    </source>
</evidence>
<comment type="similarity">
    <text evidence="3 10">Belongs to the CNOT2/3/5 family.</text>
</comment>
<evidence type="ECO:0000259" key="13">
    <source>
        <dbReference type="Pfam" id="PF04065"/>
    </source>
</evidence>
<dbReference type="PANTHER" id="PTHR23326">
    <property type="entry name" value="CCR4 NOT-RELATED"/>
    <property type="match status" value="1"/>
</dbReference>
<evidence type="ECO:0000256" key="10">
    <source>
        <dbReference type="PIRNR" id="PIRNR005290"/>
    </source>
</evidence>
<dbReference type="EMBL" id="KZ613470">
    <property type="protein sequence ID" value="PMD25387.1"/>
    <property type="molecule type" value="Genomic_DNA"/>
</dbReference>
<dbReference type="Pfam" id="PF04153">
    <property type="entry name" value="NOT2_3_5_C"/>
    <property type="match status" value="1"/>
</dbReference>
<evidence type="ECO:0000256" key="5">
    <source>
        <dbReference type="ARBA" id="ARBA00022491"/>
    </source>
</evidence>
<evidence type="ECO:0000313" key="15">
    <source>
        <dbReference type="EMBL" id="PMD25387.1"/>
    </source>
</evidence>
<dbReference type="Gene3D" id="2.30.30.1020">
    <property type="entry name" value="CCR4-NOT complex subunit 2/3/5, C-terminal domain"/>
    <property type="match status" value="1"/>
</dbReference>
<dbReference type="PIRSF" id="PIRSF005290">
    <property type="entry name" value="NOT_su_3_5"/>
    <property type="match status" value="1"/>
</dbReference>
<dbReference type="Pfam" id="PF04065">
    <property type="entry name" value="Not3"/>
    <property type="match status" value="1"/>
</dbReference>
<comment type="subcellular location">
    <subcellularLocation>
        <location evidence="2 10">Cytoplasm</location>
    </subcellularLocation>
    <subcellularLocation>
        <location evidence="1 10">Nucleus</location>
    </subcellularLocation>
</comment>
<comment type="function">
    <text evidence="10">Acts as component of the CCR4-NOT core complex, which in the nucleus seems to be a general transcription factor, and in the cytoplasm the major mRNA deadenylase involved in mRNA turnover. The NOT protein subcomplex negatively regulates the basal and activated transcription of many genes. Preferentially affects TC-type TATA element-dependent transcription. Could directly or indirectly inhibit component(s) of the general transcription machinery.</text>
</comment>
<proteinExistence type="inferred from homology"/>
<evidence type="ECO:0000256" key="7">
    <source>
        <dbReference type="ARBA" id="ARBA00023015"/>
    </source>
</evidence>
<keyword evidence="10" id="KW-0010">Activator</keyword>
<evidence type="ECO:0000256" key="2">
    <source>
        <dbReference type="ARBA" id="ARBA00004496"/>
    </source>
</evidence>
<keyword evidence="8 10" id="KW-0804">Transcription</keyword>
<keyword evidence="9 10" id="KW-0539">Nucleus</keyword>
<dbReference type="InterPro" id="IPR012270">
    <property type="entry name" value="CCR4-NOT_su3/5"/>
</dbReference>
<accession>A0A2J6QGI9</accession>
<name>A0A2J6QGI9_9HELO</name>
<dbReference type="STRING" id="1745343.A0A2J6QGI9"/>
<dbReference type="InterPro" id="IPR040168">
    <property type="entry name" value="Not2/3/5"/>
</dbReference>
<dbReference type="InterPro" id="IPR007207">
    <property type="entry name" value="Not_N"/>
</dbReference>
<evidence type="ECO:0000313" key="16">
    <source>
        <dbReference type="Proteomes" id="UP000235672"/>
    </source>
</evidence>
<dbReference type="FunFam" id="2.30.30.1020:FF:000006">
    <property type="entry name" value="CCR4-NOT transcription complex, subunit 3"/>
    <property type="match status" value="1"/>
</dbReference>
<dbReference type="InterPro" id="IPR038635">
    <property type="entry name" value="CCR4-NOT_su2/3/5_C_sf"/>
</dbReference>
<keyword evidence="4 10" id="KW-0963">Cytoplasm</keyword>
<dbReference type="GO" id="GO:0000932">
    <property type="term" value="C:P-body"/>
    <property type="evidence" value="ECO:0007669"/>
    <property type="project" value="UniProtKB-UniRule"/>
</dbReference>
<evidence type="ECO:0000256" key="9">
    <source>
        <dbReference type="ARBA" id="ARBA00023242"/>
    </source>
</evidence>
<keyword evidence="5 10" id="KW-0678">Repressor</keyword>
<feature type="coiled-coil region" evidence="11">
    <location>
        <begin position="30"/>
        <end position="67"/>
    </location>
</feature>
<evidence type="ECO:0000256" key="3">
    <source>
        <dbReference type="ARBA" id="ARBA00007682"/>
    </source>
</evidence>
<feature type="region of interest" description="Disordered" evidence="12">
    <location>
        <begin position="345"/>
        <end position="484"/>
    </location>
</feature>
<organism evidence="15 16">
    <name type="scientific">Hyaloscypha hepaticicola</name>
    <dbReference type="NCBI Taxonomy" id="2082293"/>
    <lineage>
        <taxon>Eukaryota</taxon>
        <taxon>Fungi</taxon>
        <taxon>Dikarya</taxon>
        <taxon>Ascomycota</taxon>
        <taxon>Pezizomycotina</taxon>
        <taxon>Leotiomycetes</taxon>
        <taxon>Helotiales</taxon>
        <taxon>Hyaloscyphaceae</taxon>
        <taxon>Hyaloscypha</taxon>
    </lineage>
</organism>
<keyword evidence="16" id="KW-1185">Reference proteome</keyword>
<dbReference type="InterPro" id="IPR007282">
    <property type="entry name" value="NOT2/3/5_C"/>
</dbReference>
<dbReference type="AlphaFoldDB" id="A0A2J6QGI9"/>
<dbReference type="GO" id="GO:0000289">
    <property type="term" value="P:nuclear-transcribed mRNA poly(A) tail shortening"/>
    <property type="evidence" value="ECO:0007669"/>
    <property type="project" value="UniProtKB-ARBA"/>
</dbReference>
<evidence type="ECO:0000256" key="12">
    <source>
        <dbReference type="SAM" id="MobiDB-lite"/>
    </source>
</evidence>
<evidence type="ECO:0000256" key="1">
    <source>
        <dbReference type="ARBA" id="ARBA00004123"/>
    </source>
</evidence>
<evidence type="ECO:0000259" key="14">
    <source>
        <dbReference type="Pfam" id="PF04153"/>
    </source>
</evidence>
<evidence type="ECO:0000256" key="4">
    <source>
        <dbReference type="ARBA" id="ARBA00022490"/>
    </source>
</evidence>
<gene>
    <name evidence="15" type="ORF">NA56DRAFT_685987</name>
</gene>
<feature type="domain" description="CCR4-Not complex component Not N-terminal" evidence="13">
    <location>
        <begin position="3"/>
        <end position="231"/>
    </location>
</feature>
<dbReference type="GO" id="GO:0006355">
    <property type="term" value="P:regulation of DNA-templated transcription"/>
    <property type="evidence" value="ECO:0007669"/>
    <property type="project" value="InterPro"/>
</dbReference>
<keyword evidence="6" id="KW-0597">Phosphoprotein</keyword>
<keyword evidence="11" id="KW-0175">Coiled coil</keyword>